<dbReference type="AlphaFoldDB" id="Q0U7A8"/>
<proteinExistence type="predicted"/>
<dbReference type="Proteomes" id="UP000001055">
    <property type="component" value="Unassembled WGS sequence"/>
</dbReference>
<reference evidence="2" key="1">
    <citation type="journal article" date="2007" name="Plant Cell">
        <title>Dothideomycete-plant interactions illuminated by genome sequencing and EST analysis of the wheat pathogen Stagonospora nodorum.</title>
        <authorList>
            <person name="Hane J.K."/>
            <person name="Lowe R.G."/>
            <person name="Solomon P.S."/>
            <person name="Tan K.C."/>
            <person name="Schoch C.L."/>
            <person name="Spatafora J.W."/>
            <person name="Crous P.W."/>
            <person name="Kodira C."/>
            <person name="Birren B.W."/>
            <person name="Galagan J.E."/>
            <person name="Torriani S.F."/>
            <person name="McDonald B.A."/>
            <person name="Oliver R.P."/>
        </authorList>
    </citation>
    <scope>NUCLEOTIDE SEQUENCE [LARGE SCALE GENOMIC DNA]</scope>
    <source>
        <strain evidence="2">SN15 / ATCC MYA-4574 / FGSC 10173</strain>
    </source>
</reference>
<organism evidence="1 2">
    <name type="scientific">Phaeosphaeria nodorum (strain SN15 / ATCC MYA-4574 / FGSC 10173)</name>
    <name type="common">Glume blotch fungus</name>
    <name type="synonym">Parastagonospora nodorum</name>
    <dbReference type="NCBI Taxonomy" id="321614"/>
    <lineage>
        <taxon>Eukaryota</taxon>
        <taxon>Fungi</taxon>
        <taxon>Dikarya</taxon>
        <taxon>Ascomycota</taxon>
        <taxon>Pezizomycotina</taxon>
        <taxon>Dothideomycetes</taxon>
        <taxon>Pleosporomycetidae</taxon>
        <taxon>Pleosporales</taxon>
        <taxon>Pleosporineae</taxon>
        <taxon>Phaeosphaeriaceae</taxon>
        <taxon>Parastagonospora</taxon>
    </lineage>
</organism>
<protein>
    <submittedName>
        <fullName evidence="1">Uncharacterized protein</fullName>
    </submittedName>
</protein>
<sequence length="80" mass="8509">MTSNKTYQQRVHDIPQNDVVALFITSAKAMAFQANSTSTSLARVSNGIGVCGSGKSAHLWKECPDSFEKTLGGGSAMLRC</sequence>
<accession>Q0U7A8</accession>
<gene>
    <name evidence="1" type="ORF">SNOG_12356</name>
</gene>
<name>Q0U7A8_PHANO</name>
<evidence type="ECO:0000313" key="2">
    <source>
        <dbReference type="Proteomes" id="UP000001055"/>
    </source>
</evidence>
<dbReference type="KEGG" id="pno:SNOG_12356"/>
<dbReference type="RefSeq" id="XP_001802578.1">
    <property type="nucleotide sequence ID" value="XM_001802526.1"/>
</dbReference>
<dbReference type="GeneID" id="5979487"/>
<dbReference type="InParanoid" id="Q0U7A8"/>
<dbReference type="EMBL" id="CH445346">
    <property type="protein sequence ID" value="EAT80169.1"/>
    <property type="molecule type" value="Genomic_DNA"/>
</dbReference>
<evidence type="ECO:0000313" key="1">
    <source>
        <dbReference type="EMBL" id="EAT80169.1"/>
    </source>
</evidence>